<evidence type="ECO:0000313" key="3">
    <source>
        <dbReference type="EMBL" id="PAA71625.1"/>
    </source>
</evidence>
<reference evidence="3 4" key="1">
    <citation type="submission" date="2017-06" db="EMBL/GenBank/DDBJ databases">
        <title>A platform for efficient transgenesis in Macrostomum lignano, a flatworm model organism for stem cell research.</title>
        <authorList>
            <person name="Berezikov E."/>
        </authorList>
    </citation>
    <scope>NUCLEOTIDE SEQUENCE [LARGE SCALE GENOMIC DNA]</scope>
    <source>
        <strain evidence="3">DV1</strain>
        <tissue evidence="3">Whole organism</tissue>
    </source>
</reference>
<dbReference type="EMBL" id="NIVC01001151">
    <property type="protein sequence ID" value="PAA71625.1"/>
    <property type="molecule type" value="Genomic_DNA"/>
</dbReference>
<dbReference type="InterPro" id="IPR002110">
    <property type="entry name" value="Ankyrin_rpt"/>
</dbReference>
<feature type="domain" description="Mab-21-like HhH/H2TH-like" evidence="2">
    <location>
        <begin position="417"/>
        <end position="498"/>
    </location>
</feature>
<dbReference type="Gene3D" id="1.10.1410.40">
    <property type="match status" value="1"/>
</dbReference>
<dbReference type="Pfam" id="PF20266">
    <property type="entry name" value="Mab-21_C"/>
    <property type="match status" value="1"/>
</dbReference>
<dbReference type="Pfam" id="PF00023">
    <property type="entry name" value="Ank"/>
    <property type="match status" value="1"/>
</dbReference>
<evidence type="ECO:0000313" key="4">
    <source>
        <dbReference type="Proteomes" id="UP000215902"/>
    </source>
</evidence>
<evidence type="ECO:0000256" key="1">
    <source>
        <dbReference type="PROSITE-ProRule" id="PRU00023"/>
    </source>
</evidence>
<keyword evidence="1" id="KW-0040">ANK repeat</keyword>
<name>A0A267FCX9_9PLAT</name>
<dbReference type="PANTHER" id="PTHR24118:SF99">
    <property type="entry name" value="POTE ANKYRIN DOMAIN FAMILY MEMBER 3C-RELATED"/>
    <property type="match status" value="1"/>
</dbReference>
<comment type="caution">
    <text evidence="3">The sequence shown here is derived from an EMBL/GenBank/DDBJ whole genome shotgun (WGS) entry which is preliminary data.</text>
</comment>
<sequence length="847" mass="95217">MHLQDNFGFAPLHNAVQEGHLKVVTILVESGAGIGLEIDSSGEFMPESKNDLCFPDASAEAALSVNNPVHLAAEFDHPDVLQCLINNYKNVNKLSRVTPLHVSCLCNLAYIAKQLLRSRADAELRDEYGLTAADIAAIRGSPELYSVFCDLSNDERPSAPVFLLNVASEQLLTHIHLVCCFGNAEFVQGLCSKMVGIRDPIRVPVLDFNESEFSKRLHESLSSSGFTRINAAVQSGTAAALEKILRQSLGSQCFLVGSFADGWGNCLTGICGRTDADSDMDVTEFQTGLQLHIAGSGVHDEMERKVTCKEVEFSDGHIKHQIDSSKPNVATSGMTLRPSVDFVRAFPCCFYPEFEIFRPGYKSCIPEDILSAIRSDTQCHAVAAAPPGLEGQCMRVSTTLMERALMHSLTTLQGQLFVLLKYIIKRVIAKRVKGLKTYHAKNLLLYMLDRTPADEWRPHNLIKLVRQSLQLLLDSLTDSNSSEQQCMQHFFMRDAAIYLRKDHEGKTKIKEVVSQVMEELPHLMSEFEQTLMKNSPSVIEFHPFLIMPLTDELSIPESDTEFEYHQIYDAVKRALEMLSKEISSSDEASHVQQLGSLLNRIPDCARTARESLRALMGLREGKPIGSVVDAASSTDVSSGIACPQSEADSMFHFYLTARRDFVWKSLLESDSAWKFMFDPDRKLNFPFLPDHMRHIKLAFPWRVPYRSCDCVFINFHALYKALQLEARKLSGDDEGVNTLLGDFGSTRLDTQELLMMLHYCSDEAKLVEIIHSNRQMIVDTGLAGPVLRILDERPALRQRCVRATWAKVEELSSQRELSSAEERLRVELRMWRARHFLWEKEGIESDD</sequence>
<dbReference type="InterPro" id="IPR036770">
    <property type="entry name" value="Ankyrin_rpt-contain_sf"/>
</dbReference>
<keyword evidence="4" id="KW-1185">Reference proteome</keyword>
<dbReference type="Pfam" id="PF12796">
    <property type="entry name" value="Ank_2"/>
    <property type="match status" value="1"/>
</dbReference>
<dbReference type="Gene3D" id="1.25.40.20">
    <property type="entry name" value="Ankyrin repeat-containing domain"/>
    <property type="match status" value="1"/>
</dbReference>
<dbReference type="PROSITE" id="PS50297">
    <property type="entry name" value="ANK_REP_REGION"/>
    <property type="match status" value="1"/>
</dbReference>
<dbReference type="AlphaFoldDB" id="A0A267FCX9"/>
<proteinExistence type="predicted"/>
<dbReference type="PANTHER" id="PTHR24118">
    <property type="entry name" value="POTE ANKYRIN DOMAIN"/>
    <property type="match status" value="1"/>
</dbReference>
<feature type="repeat" description="ANK" evidence="1">
    <location>
        <begin position="7"/>
        <end position="39"/>
    </location>
</feature>
<dbReference type="OrthoDB" id="6158027at2759"/>
<gene>
    <name evidence="3" type="ORF">BOX15_Mlig002573g1</name>
</gene>
<dbReference type="SMART" id="SM00248">
    <property type="entry name" value="ANK"/>
    <property type="match status" value="5"/>
</dbReference>
<organism evidence="3 4">
    <name type="scientific">Macrostomum lignano</name>
    <dbReference type="NCBI Taxonomy" id="282301"/>
    <lineage>
        <taxon>Eukaryota</taxon>
        <taxon>Metazoa</taxon>
        <taxon>Spiralia</taxon>
        <taxon>Lophotrochozoa</taxon>
        <taxon>Platyhelminthes</taxon>
        <taxon>Rhabditophora</taxon>
        <taxon>Macrostomorpha</taxon>
        <taxon>Macrostomida</taxon>
        <taxon>Macrostomidae</taxon>
        <taxon>Macrostomum</taxon>
    </lineage>
</organism>
<protein>
    <recommendedName>
        <fullName evidence="2">Mab-21-like HhH/H2TH-like domain-containing protein</fullName>
    </recommendedName>
</protein>
<evidence type="ECO:0000259" key="2">
    <source>
        <dbReference type="Pfam" id="PF20266"/>
    </source>
</evidence>
<dbReference type="SUPFAM" id="SSF48403">
    <property type="entry name" value="Ankyrin repeat"/>
    <property type="match status" value="1"/>
</dbReference>
<dbReference type="Proteomes" id="UP000215902">
    <property type="component" value="Unassembled WGS sequence"/>
</dbReference>
<accession>A0A267FCX9</accession>
<dbReference type="InterPro" id="IPR046906">
    <property type="entry name" value="Mab-21_HhH/H2TH-like"/>
</dbReference>
<dbReference type="STRING" id="282301.A0A267FCX9"/>
<dbReference type="PROSITE" id="PS50088">
    <property type="entry name" value="ANK_REPEAT"/>
    <property type="match status" value="1"/>
</dbReference>